<organism evidence="1 2">
    <name type="scientific">Candidatus Scalindua japonica</name>
    <dbReference type="NCBI Taxonomy" id="1284222"/>
    <lineage>
        <taxon>Bacteria</taxon>
        <taxon>Pseudomonadati</taxon>
        <taxon>Planctomycetota</taxon>
        <taxon>Candidatus Brocadiia</taxon>
        <taxon>Candidatus Brocadiales</taxon>
        <taxon>Candidatus Scalinduaceae</taxon>
        <taxon>Candidatus Scalindua</taxon>
    </lineage>
</organism>
<evidence type="ECO:0000313" key="1">
    <source>
        <dbReference type="EMBL" id="GAX60544.1"/>
    </source>
</evidence>
<accession>A0A286TXG0</accession>
<reference evidence="2" key="1">
    <citation type="journal article" date="2017" name="Environ. Microbiol. Rep.">
        <title>Genetic Diversity of Marine Anaerobic Ammonium-Oxidizing Bacteria as Revealed by Genomic and Proteomic Analyses of 'Candidatus Scalindua japonica'.</title>
        <authorList>
            <person name="Oshiki M."/>
            <person name="Mizuto K."/>
            <person name="Kimura Z."/>
            <person name="Kindaichi T."/>
            <person name="Satoh H."/>
            <person name="Okabe S."/>
        </authorList>
    </citation>
    <scope>NUCLEOTIDE SEQUENCE [LARGE SCALE GENOMIC DNA]</scope>
    <source>
        <strain evidence="2">husup-a2</strain>
    </source>
</reference>
<dbReference type="Proteomes" id="UP000218542">
    <property type="component" value="Unassembled WGS sequence"/>
</dbReference>
<dbReference type="EMBL" id="BAOS01000013">
    <property type="protein sequence ID" value="GAX60544.1"/>
    <property type="molecule type" value="Genomic_DNA"/>
</dbReference>
<proteinExistence type="predicted"/>
<dbReference type="AlphaFoldDB" id="A0A286TXG0"/>
<keyword evidence="2" id="KW-1185">Reference proteome</keyword>
<comment type="caution">
    <text evidence="1">The sequence shown here is derived from an EMBL/GenBank/DDBJ whole genome shotgun (WGS) entry which is preliminary data.</text>
</comment>
<sequence>MSIKISKMKFGAKPIQLIKIAEQRTPVTTNSFLLNLSPRNPNTGCKIEPNTASTVGNMDTCVIVKWRCD</sequence>
<gene>
    <name evidence="1" type="ORF">SCALIN_C13_0055</name>
</gene>
<protein>
    <submittedName>
        <fullName evidence="1">Uncharacterized protein</fullName>
    </submittedName>
</protein>
<evidence type="ECO:0000313" key="2">
    <source>
        <dbReference type="Proteomes" id="UP000218542"/>
    </source>
</evidence>
<name>A0A286TXG0_9BACT</name>